<comment type="caution">
    <text evidence="3">The sequence shown here is derived from an EMBL/GenBank/DDBJ whole genome shotgun (WGS) entry which is preliminary data.</text>
</comment>
<evidence type="ECO:0000313" key="3">
    <source>
        <dbReference type="EMBL" id="TDX00319.1"/>
    </source>
</evidence>
<keyword evidence="2" id="KW-0732">Signal</keyword>
<sequence>MKTTFLTRCVMALMIAGVGFYSCTKSNTGNNSSSGATSTTGLQVAADDQSQVSYESDAVSDDANTALNGETTVSGSITEHGTGTITTMGINQEDSVGAGGGVIVNNNIICDASVSYADTNGARTITITYNGANCAGNRTRTGQVIISIPNGVYWKDPAAAVTVRVVNLTITRIRDGKVIVINGTKTYTNVTGGLLVDLPNTDSIVHTITGSMEITFGNGNVRSWSVSKRRVFTYNNGIYLSTTGTHSDSLNHTDVAEWGVNRFGVSFESLITEPKTIAQSCEFRLTGGQNEVLRSDGWTSTITYGLDASGDATGCPGTGTYYYKLVVTRPNGLTYTYILPY</sequence>
<dbReference type="PROSITE" id="PS51257">
    <property type="entry name" value="PROKAR_LIPOPROTEIN"/>
    <property type="match status" value="1"/>
</dbReference>
<name>A0A4R8DQU4_9BACT</name>
<feature type="chain" id="PRO_5020614312" evidence="2">
    <location>
        <begin position="22"/>
        <end position="341"/>
    </location>
</feature>
<dbReference type="EMBL" id="SODV01000001">
    <property type="protein sequence ID" value="TDX00319.1"/>
    <property type="molecule type" value="Genomic_DNA"/>
</dbReference>
<keyword evidence="4" id="KW-1185">Reference proteome</keyword>
<dbReference type="Proteomes" id="UP000294498">
    <property type="component" value="Unassembled WGS sequence"/>
</dbReference>
<evidence type="ECO:0000256" key="2">
    <source>
        <dbReference type="SAM" id="SignalP"/>
    </source>
</evidence>
<reference evidence="3 4" key="1">
    <citation type="submission" date="2019-03" db="EMBL/GenBank/DDBJ databases">
        <title>Genomic Encyclopedia of Type Strains, Phase IV (KMG-IV): sequencing the most valuable type-strain genomes for metagenomic binning, comparative biology and taxonomic classification.</title>
        <authorList>
            <person name="Goeker M."/>
        </authorList>
    </citation>
    <scope>NUCLEOTIDE SEQUENCE [LARGE SCALE GENOMIC DNA]</scope>
    <source>
        <strain evidence="3 4">DSM 100059</strain>
    </source>
</reference>
<organism evidence="3 4">
    <name type="scientific">Dinghuibacter silviterrae</name>
    <dbReference type="NCBI Taxonomy" id="1539049"/>
    <lineage>
        <taxon>Bacteria</taxon>
        <taxon>Pseudomonadati</taxon>
        <taxon>Bacteroidota</taxon>
        <taxon>Chitinophagia</taxon>
        <taxon>Chitinophagales</taxon>
        <taxon>Chitinophagaceae</taxon>
        <taxon>Dinghuibacter</taxon>
    </lineage>
</organism>
<feature type="compositionally biased region" description="Polar residues" evidence="1">
    <location>
        <begin position="62"/>
        <end position="80"/>
    </location>
</feature>
<protein>
    <submittedName>
        <fullName evidence="3">Uncharacterized protein</fullName>
    </submittedName>
</protein>
<dbReference type="RefSeq" id="WP_133991785.1">
    <property type="nucleotide sequence ID" value="NZ_SODV01000001.1"/>
</dbReference>
<feature type="region of interest" description="Disordered" evidence="1">
    <location>
        <begin position="59"/>
        <end position="80"/>
    </location>
</feature>
<evidence type="ECO:0000313" key="4">
    <source>
        <dbReference type="Proteomes" id="UP000294498"/>
    </source>
</evidence>
<accession>A0A4R8DQU4</accession>
<feature type="signal peptide" evidence="2">
    <location>
        <begin position="1"/>
        <end position="21"/>
    </location>
</feature>
<proteinExistence type="predicted"/>
<dbReference type="AlphaFoldDB" id="A0A4R8DQU4"/>
<dbReference type="OrthoDB" id="658429at2"/>
<evidence type="ECO:0000256" key="1">
    <source>
        <dbReference type="SAM" id="MobiDB-lite"/>
    </source>
</evidence>
<gene>
    <name evidence="3" type="ORF">EDB95_1340</name>
</gene>